<dbReference type="Gene3D" id="1.10.10.60">
    <property type="entry name" value="Homeodomain-like"/>
    <property type="match status" value="1"/>
</dbReference>
<keyword evidence="1" id="KW-0805">Transcription regulation</keyword>
<organism evidence="5 6">
    <name type="scientific">Zoogloea dura</name>
    <dbReference type="NCBI Taxonomy" id="2728840"/>
    <lineage>
        <taxon>Bacteria</taxon>
        <taxon>Pseudomonadati</taxon>
        <taxon>Pseudomonadota</taxon>
        <taxon>Betaproteobacteria</taxon>
        <taxon>Rhodocyclales</taxon>
        <taxon>Zoogloeaceae</taxon>
        <taxon>Zoogloea</taxon>
    </lineage>
</organism>
<evidence type="ECO:0000256" key="2">
    <source>
        <dbReference type="ARBA" id="ARBA00023125"/>
    </source>
</evidence>
<keyword evidence="2" id="KW-0238">DNA-binding</keyword>
<dbReference type="Pfam" id="PF12833">
    <property type="entry name" value="HTH_18"/>
    <property type="match status" value="1"/>
</dbReference>
<dbReference type="InterPro" id="IPR018060">
    <property type="entry name" value="HTH_AraC"/>
</dbReference>
<keyword evidence="3" id="KW-0804">Transcription</keyword>
<sequence>MHPTDSVNGWRESIQQDFFPLDLQVIRPDRFQVESATKVRAGSHMAQIRASEHVARMTDAACQRLAQPCIKVLWLHQGQAAYRQGNRKVALEPGQWLLYEASRPYSLEMSDCAHFTVLFSHVSPNDAWLQRGLPGKLGPQPIEEAARLALDMISSALNQDLHLQARTQMAFNLGLRALLDAALQDETPGVARQGGRRHLLEEAKACLLAHLTDTRLSSDQLAERLGVSRRALYKAFQADKETPQSFQLTQRLLRCREMLLGEHGAHLNLTHLAYEYGFADAAHFSRAYKRQFGESPSQARRQLRATQA</sequence>
<dbReference type="Proteomes" id="UP000580043">
    <property type="component" value="Unassembled WGS sequence"/>
</dbReference>
<dbReference type="InterPro" id="IPR050204">
    <property type="entry name" value="AraC_XylS_family_regulators"/>
</dbReference>
<accession>A0A848GA43</accession>
<dbReference type="PANTHER" id="PTHR46796">
    <property type="entry name" value="HTH-TYPE TRANSCRIPTIONAL ACTIVATOR RHAS-RELATED"/>
    <property type="match status" value="1"/>
</dbReference>
<dbReference type="EMBL" id="JABBGA010000018">
    <property type="protein sequence ID" value="NML27765.1"/>
    <property type="molecule type" value="Genomic_DNA"/>
</dbReference>
<dbReference type="PRINTS" id="PR00032">
    <property type="entry name" value="HTHARAC"/>
</dbReference>
<reference evidence="5 6" key="1">
    <citation type="submission" date="2020-04" db="EMBL/GenBank/DDBJ databases">
        <title>Zoogloea sp. G-4-1-14 isolated from soil.</title>
        <authorList>
            <person name="Dahal R.H."/>
        </authorList>
    </citation>
    <scope>NUCLEOTIDE SEQUENCE [LARGE SCALE GENOMIC DNA]</scope>
    <source>
        <strain evidence="5 6">G-4-1-14</strain>
    </source>
</reference>
<dbReference type="InterPro" id="IPR009057">
    <property type="entry name" value="Homeodomain-like_sf"/>
</dbReference>
<dbReference type="GO" id="GO:0003700">
    <property type="term" value="F:DNA-binding transcription factor activity"/>
    <property type="evidence" value="ECO:0007669"/>
    <property type="project" value="InterPro"/>
</dbReference>
<name>A0A848GA43_9RHOO</name>
<dbReference type="SUPFAM" id="SSF46689">
    <property type="entry name" value="Homeodomain-like"/>
    <property type="match status" value="1"/>
</dbReference>
<dbReference type="PANTHER" id="PTHR46796:SF6">
    <property type="entry name" value="ARAC SUBFAMILY"/>
    <property type="match status" value="1"/>
</dbReference>
<dbReference type="Pfam" id="PF14525">
    <property type="entry name" value="AraC_binding_2"/>
    <property type="match status" value="1"/>
</dbReference>
<evidence type="ECO:0000313" key="5">
    <source>
        <dbReference type="EMBL" id="NML27765.1"/>
    </source>
</evidence>
<protein>
    <submittedName>
        <fullName evidence="5">Helix-turn-helix domain-containing protein</fullName>
    </submittedName>
</protein>
<dbReference type="SMART" id="SM00342">
    <property type="entry name" value="HTH_ARAC"/>
    <property type="match status" value="1"/>
</dbReference>
<dbReference type="RefSeq" id="WP_169147300.1">
    <property type="nucleotide sequence ID" value="NZ_JABBGA010000018.1"/>
</dbReference>
<dbReference type="PROSITE" id="PS01124">
    <property type="entry name" value="HTH_ARAC_FAMILY_2"/>
    <property type="match status" value="1"/>
</dbReference>
<feature type="domain" description="HTH araC/xylS-type" evidence="4">
    <location>
        <begin position="201"/>
        <end position="302"/>
    </location>
</feature>
<gene>
    <name evidence="5" type="ORF">HHL15_18580</name>
</gene>
<dbReference type="GO" id="GO:0043565">
    <property type="term" value="F:sequence-specific DNA binding"/>
    <property type="evidence" value="ECO:0007669"/>
    <property type="project" value="InterPro"/>
</dbReference>
<proteinExistence type="predicted"/>
<dbReference type="AlphaFoldDB" id="A0A848GA43"/>
<comment type="caution">
    <text evidence="5">The sequence shown here is derived from an EMBL/GenBank/DDBJ whole genome shotgun (WGS) entry which is preliminary data.</text>
</comment>
<evidence type="ECO:0000313" key="6">
    <source>
        <dbReference type="Proteomes" id="UP000580043"/>
    </source>
</evidence>
<evidence type="ECO:0000256" key="3">
    <source>
        <dbReference type="ARBA" id="ARBA00023163"/>
    </source>
</evidence>
<evidence type="ECO:0000256" key="1">
    <source>
        <dbReference type="ARBA" id="ARBA00023015"/>
    </source>
</evidence>
<evidence type="ECO:0000259" key="4">
    <source>
        <dbReference type="PROSITE" id="PS01124"/>
    </source>
</evidence>
<dbReference type="InterPro" id="IPR035418">
    <property type="entry name" value="AraC-bd_2"/>
</dbReference>
<dbReference type="InterPro" id="IPR020449">
    <property type="entry name" value="Tscrpt_reg_AraC-type_HTH"/>
</dbReference>
<keyword evidence="6" id="KW-1185">Reference proteome</keyword>